<dbReference type="VEuPathDB" id="VectorBase:GPPI041486"/>
<protein>
    <submittedName>
        <fullName evidence="1">Uncharacterized protein</fullName>
    </submittedName>
</protein>
<dbReference type="AlphaFoldDB" id="A0A1B0BV78"/>
<reference evidence="2" key="1">
    <citation type="submission" date="2015-01" db="EMBL/GenBank/DDBJ databases">
        <authorList>
            <person name="Aksoy S."/>
            <person name="Warren W."/>
            <person name="Wilson R.K."/>
        </authorList>
    </citation>
    <scope>NUCLEOTIDE SEQUENCE [LARGE SCALE GENOMIC DNA]</scope>
    <source>
        <strain evidence="2">IAEA</strain>
    </source>
</reference>
<dbReference type="EMBL" id="JXJN01021148">
    <property type="status" value="NOT_ANNOTATED_CDS"/>
    <property type="molecule type" value="Genomic_DNA"/>
</dbReference>
<accession>A0A1B0BV78</accession>
<sequence>MLLATLPIATIFTLNIYWRLLITPLEAQLLLISGSRELTDVLDGSKCCISLDSVNSADVSTESCWLCVCS</sequence>
<evidence type="ECO:0000313" key="2">
    <source>
        <dbReference type="Proteomes" id="UP000092460"/>
    </source>
</evidence>
<evidence type="ECO:0000313" key="1">
    <source>
        <dbReference type="EnsemblMetazoa" id="GPPI041486-PA"/>
    </source>
</evidence>
<reference evidence="1" key="2">
    <citation type="submission" date="2020-05" db="UniProtKB">
        <authorList>
            <consortium name="EnsemblMetazoa"/>
        </authorList>
    </citation>
    <scope>IDENTIFICATION</scope>
    <source>
        <strain evidence="1">IAEA</strain>
    </source>
</reference>
<dbReference type="Proteomes" id="UP000092460">
    <property type="component" value="Unassembled WGS sequence"/>
</dbReference>
<proteinExistence type="predicted"/>
<name>A0A1B0BV78_9MUSC</name>
<keyword evidence="2" id="KW-1185">Reference proteome</keyword>
<dbReference type="EnsemblMetazoa" id="GPPI041486-RA">
    <property type="protein sequence ID" value="GPPI041486-PA"/>
    <property type="gene ID" value="GPPI041486"/>
</dbReference>
<organism evidence="1 2">
    <name type="scientific">Glossina palpalis gambiensis</name>
    <dbReference type="NCBI Taxonomy" id="67801"/>
    <lineage>
        <taxon>Eukaryota</taxon>
        <taxon>Metazoa</taxon>
        <taxon>Ecdysozoa</taxon>
        <taxon>Arthropoda</taxon>
        <taxon>Hexapoda</taxon>
        <taxon>Insecta</taxon>
        <taxon>Pterygota</taxon>
        <taxon>Neoptera</taxon>
        <taxon>Endopterygota</taxon>
        <taxon>Diptera</taxon>
        <taxon>Brachycera</taxon>
        <taxon>Muscomorpha</taxon>
        <taxon>Hippoboscoidea</taxon>
        <taxon>Glossinidae</taxon>
        <taxon>Glossina</taxon>
    </lineage>
</organism>